<dbReference type="GO" id="GO:0046872">
    <property type="term" value="F:metal ion binding"/>
    <property type="evidence" value="ECO:0007669"/>
    <property type="project" value="UniProtKB-KW"/>
</dbReference>
<dbReference type="PANTHER" id="PTHR42978">
    <property type="entry name" value="QUORUM-QUENCHING LACTONASE YTNP-RELATED-RELATED"/>
    <property type="match status" value="1"/>
</dbReference>
<dbReference type="SMART" id="SM00849">
    <property type="entry name" value="Lactamase_B"/>
    <property type="match status" value="1"/>
</dbReference>
<dbReference type="CDD" id="cd16281">
    <property type="entry name" value="metallo-hydrolase-like_MBL-fold"/>
    <property type="match status" value="1"/>
</dbReference>
<gene>
    <name evidence="7" type="ORF">rosag_39410</name>
</gene>
<dbReference type="RefSeq" id="WP_284351867.1">
    <property type="nucleotide sequence ID" value="NZ_BRXS01000006.1"/>
</dbReference>
<comment type="similarity">
    <text evidence="1">Belongs to the metallo-beta-lactamase superfamily.</text>
</comment>
<accession>A0AA37QKE2</accession>
<dbReference type="Pfam" id="PF00753">
    <property type="entry name" value="Lactamase_B"/>
    <property type="match status" value="1"/>
</dbReference>
<evidence type="ECO:0000256" key="5">
    <source>
        <dbReference type="SAM" id="MobiDB-lite"/>
    </source>
</evidence>
<reference evidence="7" key="1">
    <citation type="submission" date="2022-08" db="EMBL/GenBank/DDBJ databases">
        <title>Draft genome sequencing of Roseisolibacter agri AW1220.</title>
        <authorList>
            <person name="Tobiishi Y."/>
            <person name="Tonouchi A."/>
        </authorList>
    </citation>
    <scope>NUCLEOTIDE SEQUENCE</scope>
    <source>
        <strain evidence="7">AW1220</strain>
    </source>
</reference>
<dbReference type="SUPFAM" id="SSF56281">
    <property type="entry name" value="Metallo-hydrolase/oxidoreductase"/>
    <property type="match status" value="1"/>
</dbReference>
<dbReference type="InterPro" id="IPR051013">
    <property type="entry name" value="MBL_superfamily_lactonases"/>
</dbReference>
<keyword evidence="8" id="KW-1185">Reference proteome</keyword>
<dbReference type="Gene3D" id="3.60.15.10">
    <property type="entry name" value="Ribonuclease Z/Hydroxyacylglutathione hydrolase-like"/>
    <property type="match status" value="1"/>
</dbReference>
<dbReference type="GO" id="GO:0016787">
    <property type="term" value="F:hydrolase activity"/>
    <property type="evidence" value="ECO:0007669"/>
    <property type="project" value="UniProtKB-KW"/>
</dbReference>
<dbReference type="Proteomes" id="UP001161325">
    <property type="component" value="Unassembled WGS sequence"/>
</dbReference>
<keyword evidence="3" id="KW-0378">Hydrolase</keyword>
<evidence type="ECO:0000256" key="4">
    <source>
        <dbReference type="ARBA" id="ARBA00022833"/>
    </source>
</evidence>
<feature type="region of interest" description="Disordered" evidence="5">
    <location>
        <begin position="300"/>
        <end position="319"/>
    </location>
</feature>
<name>A0AA37QKE2_9BACT</name>
<keyword evidence="2" id="KW-0479">Metal-binding</keyword>
<evidence type="ECO:0000313" key="7">
    <source>
        <dbReference type="EMBL" id="GLC27428.1"/>
    </source>
</evidence>
<comment type="caution">
    <text evidence="7">The sequence shown here is derived from an EMBL/GenBank/DDBJ whole genome shotgun (WGS) entry which is preliminary data.</text>
</comment>
<evidence type="ECO:0000259" key="6">
    <source>
        <dbReference type="SMART" id="SM00849"/>
    </source>
</evidence>
<evidence type="ECO:0000256" key="3">
    <source>
        <dbReference type="ARBA" id="ARBA00022801"/>
    </source>
</evidence>
<dbReference type="EMBL" id="BRXS01000006">
    <property type="protein sequence ID" value="GLC27428.1"/>
    <property type="molecule type" value="Genomic_DNA"/>
</dbReference>
<proteinExistence type="inferred from homology"/>
<organism evidence="7 8">
    <name type="scientific">Roseisolibacter agri</name>
    <dbReference type="NCBI Taxonomy" id="2014610"/>
    <lineage>
        <taxon>Bacteria</taxon>
        <taxon>Pseudomonadati</taxon>
        <taxon>Gemmatimonadota</taxon>
        <taxon>Gemmatimonadia</taxon>
        <taxon>Gemmatimonadales</taxon>
        <taxon>Gemmatimonadaceae</taxon>
        <taxon>Roseisolibacter</taxon>
    </lineage>
</organism>
<dbReference type="PANTHER" id="PTHR42978:SF6">
    <property type="entry name" value="QUORUM-QUENCHING LACTONASE YTNP-RELATED"/>
    <property type="match status" value="1"/>
</dbReference>
<evidence type="ECO:0000313" key="8">
    <source>
        <dbReference type="Proteomes" id="UP001161325"/>
    </source>
</evidence>
<dbReference type="InterPro" id="IPR001279">
    <property type="entry name" value="Metallo-B-lactamas"/>
</dbReference>
<evidence type="ECO:0000256" key="1">
    <source>
        <dbReference type="ARBA" id="ARBA00007749"/>
    </source>
</evidence>
<sequence>MPAPTPLVETRRVGRLTLHAIQAGGIALDGGAMFGIVPKPLWERRAPADASNRIRMGMRCLLVEHEDGPVLIDTGLGNKEPEKFHALYAIDNAGADGRTHLEDGLAAVGVRPEDIRLVINTHLHFDHAGGNTWRDPSGTVRPAFPNARYVVQRGEYHYATHTTERTAASYLPLNFVPLMEAGLMDEVIGEGEIVPGISTLPTPGHTPFHQSVVIRSAGETACFLGDVVPTAAHLPLPWIMGYDVEPLVTLESKRRVLRRAQEEGWLLIFEHDPDTGFGHVAHDGKAYALAEAVGNAVKHPAGAGPGGGEAPVDVARQPG</sequence>
<feature type="domain" description="Metallo-beta-lactamase" evidence="6">
    <location>
        <begin position="57"/>
        <end position="271"/>
    </location>
</feature>
<dbReference type="AlphaFoldDB" id="A0AA37QKE2"/>
<dbReference type="InterPro" id="IPR036866">
    <property type="entry name" value="RibonucZ/Hydroxyglut_hydro"/>
</dbReference>
<protein>
    <submittedName>
        <fullName evidence="7">MBL fold metallo-hydrolase</fullName>
    </submittedName>
</protein>
<evidence type="ECO:0000256" key="2">
    <source>
        <dbReference type="ARBA" id="ARBA00022723"/>
    </source>
</evidence>
<keyword evidence="4" id="KW-0862">Zinc</keyword>